<protein>
    <submittedName>
        <fullName evidence="1">Uncharacterized protein</fullName>
    </submittedName>
</protein>
<dbReference type="EMBL" id="LN679201">
    <property type="protein sequence ID" value="CEL52783.1"/>
    <property type="molecule type" value="Genomic_DNA"/>
</dbReference>
<evidence type="ECO:0000313" key="1">
    <source>
        <dbReference type="EMBL" id="CEL52783.1"/>
    </source>
</evidence>
<sequence length="255" mass="28672">MPNLRDLSLFGFSTFGSLNLSDCPFKLRSLLVTPPTDSNIAGLIRNQPTIVDLNLAAFTLSHQCVNTDYFLDSKMLPELRTITGCPKTIATLAPGRPVTHVIMRTCSVHNNYKADIDRSVVSLDRTSAPIQILHFDFDKYPEINAWDFVGVLKTTKAPLSLERLTIRVTLLDFATQQAKNPNYITELAQLLQGFTCLRYFEVEEAEHGLIEEQPSSREVIDMVFAVLERQTDLSALWKGSCPTLTTLKLFDKTIF</sequence>
<name>A0A0B7F989_THACB</name>
<dbReference type="AlphaFoldDB" id="A0A0B7F989"/>
<organism evidence="1 2">
    <name type="scientific">Thanatephorus cucumeris (strain AG1-IB / isolate 7/3/14)</name>
    <name type="common">Lettuce bottom rot fungus</name>
    <name type="synonym">Rhizoctonia solani</name>
    <dbReference type="NCBI Taxonomy" id="1108050"/>
    <lineage>
        <taxon>Eukaryota</taxon>
        <taxon>Fungi</taxon>
        <taxon>Dikarya</taxon>
        <taxon>Basidiomycota</taxon>
        <taxon>Agaricomycotina</taxon>
        <taxon>Agaricomycetes</taxon>
        <taxon>Cantharellales</taxon>
        <taxon>Ceratobasidiaceae</taxon>
        <taxon>Rhizoctonia</taxon>
        <taxon>Rhizoctonia solani AG-1</taxon>
    </lineage>
</organism>
<keyword evidence="2" id="KW-1185">Reference proteome</keyword>
<dbReference type="Proteomes" id="UP000059188">
    <property type="component" value="Unassembled WGS sequence"/>
</dbReference>
<accession>A0A0B7F989</accession>
<gene>
    <name evidence="1" type="ORF">RSOLAG1IB_11127</name>
</gene>
<evidence type="ECO:0000313" key="2">
    <source>
        <dbReference type="Proteomes" id="UP000059188"/>
    </source>
</evidence>
<reference evidence="1 2" key="1">
    <citation type="submission" date="2014-11" db="EMBL/GenBank/DDBJ databases">
        <authorList>
            <person name="Wibberg Daniel"/>
        </authorList>
    </citation>
    <scope>NUCLEOTIDE SEQUENCE [LARGE SCALE GENOMIC DNA]</scope>
    <source>
        <strain evidence="1">Rhizoctonia solani AG1-IB 7/3/14</strain>
    </source>
</reference>
<proteinExistence type="predicted"/>